<sequence>MQARLDILGSSGGYPVLGLPCSGYRLSGKGQAILLDCGPGIATALFSASEVCGLDAVIISHMHPDHILDLIPLGYGLLNEWVCGGRTSRLPLRVPPGGRRFLEQFSGLFDHRNWRFGEEDRGPGHAALRDIMKKGEDWLLTVFDIEEYVPGDAWNQGDIRITTAPADHSIVTAAMRLDAGDRALAYTGDTRWRAELVELFAGAALLLADAHLSSAKAPGGAHMTPREAGRLARIAGVETLVLCHLGSPTDGESAVGEAAAEFGGDIRIAAGERMFLL</sequence>
<dbReference type="Proteomes" id="UP000290767">
    <property type="component" value="Unassembled WGS sequence"/>
</dbReference>
<reference evidence="2 3" key="1">
    <citation type="submission" date="2017-03" db="EMBL/GenBank/DDBJ databases">
        <authorList>
            <person name="Safronova V.I."/>
            <person name="Sazanova A.L."/>
            <person name="Chirak E.R."/>
        </authorList>
    </citation>
    <scope>NUCLEOTIDE SEQUENCE [LARGE SCALE GENOMIC DNA]</scope>
    <source>
        <strain evidence="2 3">Tri-43</strain>
    </source>
</reference>
<evidence type="ECO:0000313" key="3">
    <source>
        <dbReference type="Proteomes" id="UP000290767"/>
    </source>
</evidence>
<dbReference type="EMBL" id="MZMU01000010">
    <property type="protein sequence ID" value="RXT25176.1"/>
    <property type="molecule type" value="Genomic_DNA"/>
</dbReference>
<protein>
    <recommendedName>
        <fullName evidence="1">Metallo-beta-lactamase domain-containing protein</fullName>
    </recommendedName>
</protein>
<dbReference type="PANTHER" id="PTHR46018">
    <property type="entry name" value="ZINC PHOSPHODIESTERASE ELAC PROTEIN 1"/>
    <property type="match status" value="1"/>
</dbReference>
<name>A0A4Q1U163_RHILE</name>
<evidence type="ECO:0000313" key="2">
    <source>
        <dbReference type="EMBL" id="RXT25176.1"/>
    </source>
</evidence>
<dbReference type="SUPFAM" id="SSF56281">
    <property type="entry name" value="Metallo-hydrolase/oxidoreductase"/>
    <property type="match status" value="1"/>
</dbReference>
<dbReference type="InterPro" id="IPR036866">
    <property type="entry name" value="RibonucZ/Hydroxyglut_hydro"/>
</dbReference>
<dbReference type="InterPro" id="IPR001279">
    <property type="entry name" value="Metallo-B-lactamas"/>
</dbReference>
<proteinExistence type="predicted"/>
<dbReference type="SMART" id="SM00849">
    <property type="entry name" value="Lactamase_B"/>
    <property type="match status" value="1"/>
</dbReference>
<dbReference type="GO" id="GO:0042781">
    <property type="term" value="F:3'-tRNA processing endoribonuclease activity"/>
    <property type="evidence" value="ECO:0007669"/>
    <property type="project" value="TreeGrafter"/>
</dbReference>
<dbReference type="AlphaFoldDB" id="A0A4Q1U163"/>
<comment type="caution">
    <text evidence="2">The sequence shown here is derived from an EMBL/GenBank/DDBJ whole genome shotgun (WGS) entry which is preliminary data.</text>
</comment>
<dbReference type="Gene3D" id="3.60.15.10">
    <property type="entry name" value="Ribonuclease Z/Hydroxyacylglutathione hydrolase-like"/>
    <property type="match status" value="1"/>
</dbReference>
<accession>A0A4Q1U163</accession>
<dbReference type="PANTHER" id="PTHR46018:SF4">
    <property type="entry name" value="METALLO-HYDROLASE YHFI-RELATED"/>
    <property type="match status" value="1"/>
</dbReference>
<evidence type="ECO:0000259" key="1">
    <source>
        <dbReference type="SMART" id="SM00849"/>
    </source>
</evidence>
<feature type="domain" description="Metallo-beta-lactamase" evidence="1">
    <location>
        <begin position="20"/>
        <end position="244"/>
    </location>
</feature>
<organism evidence="2 3">
    <name type="scientific">Rhizobium leguminosarum</name>
    <dbReference type="NCBI Taxonomy" id="384"/>
    <lineage>
        <taxon>Bacteria</taxon>
        <taxon>Pseudomonadati</taxon>
        <taxon>Pseudomonadota</taxon>
        <taxon>Alphaproteobacteria</taxon>
        <taxon>Hyphomicrobiales</taxon>
        <taxon>Rhizobiaceae</taxon>
        <taxon>Rhizobium/Agrobacterium group</taxon>
        <taxon>Rhizobium</taxon>
    </lineage>
</organism>
<gene>
    <name evidence="2" type="ORF">B5P46_13815</name>
</gene>
<dbReference type="Pfam" id="PF12706">
    <property type="entry name" value="Lactamase_B_2"/>
    <property type="match status" value="1"/>
</dbReference>
<dbReference type="RefSeq" id="WP_129419165.1">
    <property type="nucleotide sequence ID" value="NZ_MZMU01000010.1"/>
</dbReference>